<protein>
    <recommendedName>
        <fullName evidence="9">Transmembrane protein</fullName>
    </recommendedName>
</protein>
<sequence>MKKSSDTNLKSNLQTLKQLFQSSTDLNDKQSEVFISAIYNSIALTVFAVCIGLCFLLFSILQVFIRSILWAILTSAFLFPLKQYLTSLARNQLETIDKTESVLALQLILFPFNLIDSVVNIGFTFIKSKIPQITFLILFITLFNLIYSFNDYFLTYSIYLYLYTKINFLIFINYVDNNWIISTTIILCYFLALVLYWKIEYTLLFQILSLPVWSMILLFVSKLLGEYRPIFMLLFILLTLFGIFSTIKEYLTPQKSDKKKFINMNFLSLNSTIKKNSDIYFVLIFWLFISVKFRYDLYIAIPFGILIWKLIKLITRNILEFLRVNQTLNNLKNWLFIRKDAVTPKPFVLVFNFFLVGDRKFNQILQKSMDSLITTLMIFILIGFLLTSLVVLVFQVHSEGVEFINLSTNILNQSLYSKPELNEWLPEKSYVEKMYQTGMNNVYLYGKDWLMNSFRSTFQEEKNTTSYLVLESQLLQHWDNLYSYLSDKNIKNQTLNETILKRKYWYTWKSKLKDQESFNFKQLFLIIKDNIGILISILDSLYEFLKGNLNILLKIIYKLISIIFASGFALVNFVLSFIVYITASFYLLSMSSDRFKPLIWLSEINFFKMFNKSEILTSAIEESIRSVFVVSLKMALFYGLYTYLINCLFGVSIVYLPAIIAAFFAFLPIFGTYWVAIPGFLELWFIQDSPVMALVFVFMNLLPQLMTVDQAIYSEIKASHPYLTGLSFVGGVYLAGLEGAFIGPIVLCLIIVIGRVFTSFDSSDLKSQKIVRTMSTET</sequence>
<evidence type="ECO:0008006" key="9">
    <source>
        <dbReference type="Google" id="ProtNLM"/>
    </source>
</evidence>
<feature type="transmembrane region" description="Helical" evidence="6">
    <location>
        <begin position="101"/>
        <end position="123"/>
    </location>
</feature>
<feature type="transmembrane region" description="Helical" evidence="6">
    <location>
        <begin position="662"/>
        <end position="684"/>
    </location>
</feature>
<feature type="transmembrane region" description="Helical" evidence="6">
    <location>
        <begin position="63"/>
        <end position="81"/>
    </location>
</feature>
<feature type="transmembrane region" description="Helical" evidence="6">
    <location>
        <begin position="733"/>
        <end position="757"/>
    </location>
</feature>
<feature type="transmembrane region" description="Helical" evidence="6">
    <location>
        <begin position="204"/>
        <end position="224"/>
    </location>
</feature>
<evidence type="ECO:0000256" key="4">
    <source>
        <dbReference type="ARBA" id="ARBA00022989"/>
    </source>
</evidence>
<feature type="transmembrane region" description="Helical" evidence="6">
    <location>
        <begin position="272"/>
        <end position="291"/>
    </location>
</feature>
<reference evidence="7" key="1">
    <citation type="submission" date="2021-02" db="EMBL/GenBank/DDBJ databases">
        <authorList>
            <person name="Nowell W R."/>
        </authorList>
    </citation>
    <scope>NUCLEOTIDE SEQUENCE</scope>
    <source>
        <strain evidence="7">Ploen Becks lab</strain>
    </source>
</reference>
<comment type="subcellular location">
    <subcellularLocation>
        <location evidence="1">Membrane</location>
        <topology evidence="1">Multi-pass membrane protein</topology>
    </subcellularLocation>
</comment>
<dbReference type="Proteomes" id="UP000663879">
    <property type="component" value="Unassembled WGS sequence"/>
</dbReference>
<feature type="transmembrane region" description="Helical" evidence="6">
    <location>
        <begin position="230"/>
        <end position="251"/>
    </location>
</feature>
<dbReference type="EMBL" id="CAJNOC010001291">
    <property type="protein sequence ID" value="CAF0851947.1"/>
    <property type="molecule type" value="Genomic_DNA"/>
</dbReference>
<feature type="transmembrane region" description="Helical" evidence="6">
    <location>
        <begin position="135"/>
        <end position="159"/>
    </location>
</feature>
<proteinExistence type="inferred from homology"/>
<feature type="transmembrane region" description="Helical" evidence="6">
    <location>
        <begin position="562"/>
        <end position="588"/>
    </location>
</feature>
<dbReference type="AlphaFoldDB" id="A0A813W9I1"/>
<evidence type="ECO:0000313" key="8">
    <source>
        <dbReference type="Proteomes" id="UP000663879"/>
    </source>
</evidence>
<feature type="transmembrane region" description="Helical" evidence="6">
    <location>
        <begin position="33"/>
        <end position="58"/>
    </location>
</feature>
<comment type="similarity">
    <text evidence="2">Belongs to the autoinducer-2 exporter (AI-2E) (TC 2.A.86) family.</text>
</comment>
<evidence type="ECO:0000313" key="7">
    <source>
        <dbReference type="EMBL" id="CAF0851947.1"/>
    </source>
</evidence>
<feature type="transmembrane region" description="Helical" evidence="6">
    <location>
        <begin position="336"/>
        <end position="356"/>
    </location>
</feature>
<evidence type="ECO:0000256" key="2">
    <source>
        <dbReference type="ARBA" id="ARBA00009773"/>
    </source>
</evidence>
<keyword evidence="5 6" id="KW-0472">Membrane</keyword>
<feature type="transmembrane region" description="Helical" evidence="6">
    <location>
        <begin position="635"/>
        <end position="656"/>
    </location>
</feature>
<evidence type="ECO:0000256" key="3">
    <source>
        <dbReference type="ARBA" id="ARBA00022692"/>
    </source>
</evidence>
<feature type="transmembrane region" description="Helical" evidence="6">
    <location>
        <begin position="376"/>
        <end position="394"/>
    </location>
</feature>
<name>A0A813W9I1_9BILA</name>
<feature type="transmembrane region" description="Helical" evidence="6">
    <location>
        <begin position="297"/>
        <end position="315"/>
    </location>
</feature>
<evidence type="ECO:0000256" key="1">
    <source>
        <dbReference type="ARBA" id="ARBA00004141"/>
    </source>
</evidence>
<comment type="caution">
    <text evidence="7">The sequence shown here is derived from an EMBL/GenBank/DDBJ whole genome shotgun (WGS) entry which is preliminary data.</text>
</comment>
<keyword evidence="4 6" id="KW-1133">Transmembrane helix</keyword>
<keyword evidence="3 6" id="KW-0812">Transmembrane</keyword>
<keyword evidence="8" id="KW-1185">Reference proteome</keyword>
<feature type="transmembrane region" description="Helical" evidence="6">
    <location>
        <begin position="179"/>
        <end position="197"/>
    </location>
</feature>
<dbReference type="PANTHER" id="PTHR21716:SF4">
    <property type="entry name" value="TRANSMEMBRANE PROTEIN 245"/>
    <property type="match status" value="1"/>
</dbReference>
<dbReference type="GO" id="GO:0016020">
    <property type="term" value="C:membrane"/>
    <property type="evidence" value="ECO:0007669"/>
    <property type="project" value="UniProtKB-SubCell"/>
</dbReference>
<organism evidence="7 8">
    <name type="scientific">Brachionus calyciflorus</name>
    <dbReference type="NCBI Taxonomy" id="104777"/>
    <lineage>
        <taxon>Eukaryota</taxon>
        <taxon>Metazoa</taxon>
        <taxon>Spiralia</taxon>
        <taxon>Gnathifera</taxon>
        <taxon>Rotifera</taxon>
        <taxon>Eurotatoria</taxon>
        <taxon>Monogononta</taxon>
        <taxon>Pseudotrocha</taxon>
        <taxon>Ploima</taxon>
        <taxon>Brachionidae</taxon>
        <taxon>Brachionus</taxon>
    </lineage>
</organism>
<evidence type="ECO:0000256" key="6">
    <source>
        <dbReference type="SAM" id="Phobius"/>
    </source>
</evidence>
<evidence type="ECO:0000256" key="5">
    <source>
        <dbReference type="ARBA" id="ARBA00023136"/>
    </source>
</evidence>
<dbReference type="OrthoDB" id="5970161at2759"/>
<dbReference type="InterPro" id="IPR002549">
    <property type="entry name" value="AI-2E-like"/>
</dbReference>
<gene>
    <name evidence="7" type="ORF">OXX778_LOCUS8996</name>
</gene>
<dbReference type="Pfam" id="PF01594">
    <property type="entry name" value="AI-2E_transport"/>
    <property type="match status" value="1"/>
</dbReference>
<dbReference type="PANTHER" id="PTHR21716">
    <property type="entry name" value="TRANSMEMBRANE PROTEIN"/>
    <property type="match status" value="1"/>
</dbReference>
<accession>A0A813W9I1</accession>